<proteinExistence type="predicted"/>
<dbReference type="Pfam" id="PF13699">
    <property type="entry name" value="eCIS_core"/>
    <property type="match status" value="1"/>
</dbReference>
<accession>A0ABR7QCM0</accession>
<evidence type="ECO:0000259" key="2">
    <source>
        <dbReference type="Pfam" id="PF13699"/>
    </source>
</evidence>
<name>A0ABR7QCM0_9FLAO</name>
<comment type="caution">
    <text evidence="3">The sequence shown here is derived from an EMBL/GenBank/DDBJ whole genome shotgun (WGS) entry which is preliminary data.</text>
</comment>
<feature type="domain" description="eCIS core" evidence="2">
    <location>
        <begin position="48"/>
        <end position="121"/>
    </location>
</feature>
<sequence>MKNQKIKAKDEKGNQNIIQRKKGKSFVKPRGAQDSFTPPTQQKQNKALPNALQSNMETSLGQDFSNVGIHTNSQKAVQMNARAYTQGENVHFAPGEFNPSSSKGQDLIGHEFTHVAQQRAGVVKPTKVLQKGVAINDNQGLEREADSFGRKAAKGETVSKYRSAGLGMRSSLRTAQAKSNVVQMAIATFGGSWDTDEYKLRQDKARGINYPAASGVRGADIKLKFIPNANADAELIGITQTAQSKVGATRPYIDGNKSREDRAISKGAERGTMIDRADDYNNPIYGVITQPSLNLQDVNTHGNASLGWHYKDKGVQKTKNPILIDKPTLSGASKESHQIFETTALATKGNQTGTYYGSVQWGWKTNAAGKHELLPFKKINDGVPSGKFMRAAKIWNDAKDSTGAETLNLPLQWTGTIHNTPLAALRTGRSVNSQILADVPRGATLTVLNDSSNWLQVQLDKTQAGMVLNRHGQAAVMTGNLIRGYIYKNLVNKDASYR</sequence>
<dbReference type="Gene3D" id="2.30.30.40">
    <property type="entry name" value="SH3 Domains"/>
    <property type="match status" value="1"/>
</dbReference>
<evidence type="ECO:0000313" key="4">
    <source>
        <dbReference type="Proteomes" id="UP000619238"/>
    </source>
</evidence>
<feature type="compositionally biased region" description="Polar residues" evidence="1">
    <location>
        <begin position="34"/>
        <end position="47"/>
    </location>
</feature>
<evidence type="ECO:0000256" key="1">
    <source>
        <dbReference type="SAM" id="MobiDB-lite"/>
    </source>
</evidence>
<dbReference type="EMBL" id="JACGWS010000010">
    <property type="protein sequence ID" value="MBC8756314.1"/>
    <property type="molecule type" value="Genomic_DNA"/>
</dbReference>
<evidence type="ECO:0000313" key="3">
    <source>
        <dbReference type="EMBL" id="MBC8756314.1"/>
    </source>
</evidence>
<feature type="region of interest" description="Disordered" evidence="1">
    <location>
        <begin position="1"/>
        <end position="47"/>
    </location>
</feature>
<gene>
    <name evidence="3" type="ORF">H2O64_16690</name>
</gene>
<protein>
    <submittedName>
        <fullName evidence="3">DUF4157 domain-containing protein</fullName>
    </submittedName>
</protein>
<dbReference type="InterPro" id="IPR025295">
    <property type="entry name" value="eCIS_core_dom"/>
</dbReference>
<reference evidence="3 4" key="1">
    <citation type="submission" date="2020-07" db="EMBL/GenBank/DDBJ databases">
        <title>Description of Kordia aestuariivivens sp. nov., isolated from a tidal flat.</title>
        <authorList>
            <person name="Park S."/>
            <person name="Yoon J.-H."/>
        </authorList>
    </citation>
    <scope>NUCLEOTIDE SEQUENCE [LARGE SCALE GENOMIC DNA]</scope>
    <source>
        <strain evidence="3 4">YSTF-M3</strain>
    </source>
</reference>
<organism evidence="3 4">
    <name type="scientific">Kordia aestuariivivens</name>
    <dbReference type="NCBI Taxonomy" id="2759037"/>
    <lineage>
        <taxon>Bacteria</taxon>
        <taxon>Pseudomonadati</taxon>
        <taxon>Bacteroidota</taxon>
        <taxon>Flavobacteriia</taxon>
        <taxon>Flavobacteriales</taxon>
        <taxon>Flavobacteriaceae</taxon>
        <taxon>Kordia</taxon>
    </lineage>
</organism>
<dbReference type="Proteomes" id="UP000619238">
    <property type="component" value="Unassembled WGS sequence"/>
</dbReference>
<keyword evidence="4" id="KW-1185">Reference proteome</keyword>
<dbReference type="RefSeq" id="WP_187563353.1">
    <property type="nucleotide sequence ID" value="NZ_JACGWS010000010.1"/>
</dbReference>